<dbReference type="Pfam" id="PF14377">
    <property type="entry name" value="UBM"/>
    <property type="match status" value="2"/>
</dbReference>
<proteinExistence type="evidence at transcript level"/>
<dbReference type="EMBL" id="JR044354">
    <property type="protein sequence ID" value="AEY59880.1"/>
    <property type="molecule type" value="mRNA"/>
</dbReference>
<protein>
    <submittedName>
        <fullName evidence="3">DNA repair protein REV1</fullName>
    </submittedName>
</protein>
<evidence type="ECO:0000256" key="2">
    <source>
        <dbReference type="SAM" id="MobiDB-lite"/>
    </source>
</evidence>
<reference evidence="3" key="1">
    <citation type="submission" date="2011-11" db="EMBL/GenBank/DDBJ databases">
        <title>Decoding the brain transcriptome of the Eastern honeybee (Apis cerana) based on pyrosequencing.</title>
        <authorList>
            <person name="Sun L."/>
            <person name="Zheng H."/>
            <person name="Wang Y."/>
            <person name="Xie X."/>
            <person name="Zhu Y."/>
            <person name="Gu W."/>
            <person name="Wang S."/>
        </authorList>
    </citation>
    <scope>NUCLEOTIDE SEQUENCE</scope>
    <source>
        <tissue evidence="3">Brain</tissue>
    </source>
</reference>
<gene>
    <name evidence="3" type="ORF">ACCB05562</name>
</gene>
<accession>V9IFM1</accession>
<keyword evidence="1" id="KW-0808">Transferase</keyword>
<feature type="compositionally biased region" description="Low complexity" evidence="2">
    <location>
        <begin position="36"/>
        <end position="52"/>
    </location>
</feature>
<name>V9IFM1_APICE</name>
<dbReference type="Gene3D" id="6.10.250.1630">
    <property type="match status" value="1"/>
</dbReference>
<dbReference type="AlphaFoldDB" id="V9IFM1"/>
<sequence>MPPIQEIDMSVLIELPEDIRNEILNEYAKKNEGKMNININKNNDSSSSKPISTETKYDEQNISYSQVDPEFLAALSEDLRRDVQSYCTAKKAEKCLKLKKMKQILMDLQMKI</sequence>
<feature type="region of interest" description="Disordered" evidence="2">
    <location>
        <begin position="36"/>
        <end position="56"/>
    </location>
</feature>
<dbReference type="GO" id="GO:0016740">
    <property type="term" value="F:transferase activity"/>
    <property type="evidence" value="ECO:0007669"/>
    <property type="project" value="UniProtKB-KW"/>
</dbReference>
<evidence type="ECO:0000256" key="1">
    <source>
        <dbReference type="ARBA" id="ARBA00022679"/>
    </source>
</evidence>
<evidence type="ECO:0000313" key="3">
    <source>
        <dbReference type="EMBL" id="AEY59880.1"/>
    </source>
</evidence>
<dbReference type="InterPro" id="IPR025527">
    <property type="entry name" value="HUWE1/Rev1_UBM"/>
</dbReference>
<organism evidence="3">
    <name type="scientific">Apis cerana</name>
    <name type="common">Indian honeybee</name>
    <dbReference type="NCBI Taxonomy" id="7461"/>
    <lineage>
        <taxon>Eukaryota</taxon>
        <taxon>Metazoa</taxon>
        <taxon>Ecdysozoa</taxon>
        <taxon>Arthropoda</taxon>
        <taxon>Hexapoda</taxon>
        <taxon>Insecta</taxon>
        <taxon>Pterygota</taxon>
        <taxon>Neoptera</taxon>
        <taxon>Endopterygota</taxon>
        <taxon>Hymenoptera</taxon>
        <taxon>Apocrita</taxon>
        <taxon>Aculeata</taxon>
        <taxon>Apoidea</taxon>
        <taxon>Anthophila</taxon>
        <taxon>Apidae</taxon>
        <taxon>Apis</taxon>
    </lineage>
</organism>